<accession>A0A508X7V0</accession>
<gene>
    <name evidence="1" type="ORF">EMEDMD4_570010</name>
</gene>
<proteinExistence type="predicted"/>
<evidence type="ECO:0000313" key="2">
    <source>
        <dbReference type="Proteomes" id="UP000507954"/>
    </source>
</evidence>
<reference evidence="1 2" key="1">
    <citation type="submission" date="2019-06" db="EMBL/GenBank/DDBJ databases">
        <authorList>
            <person name="Le Quere A."/>
            <person name="Colella S."/>
        </authorList>
    </citation>
    <scope>NUCLEOTIDE SEQUENCE [LARGE SCALE GENOMIC DNA]</scope>
    <source>
        <strain evidence="1">EmedicaeMD41</strain>
    </source>
</reference>
<organism evidence="1 2">
    <name type="scientific">Sinorhizobium medicae</name>
    <dbReference type="NCBI Taxonomy" id="110321"/>
    <lineage>
        <taxon>Bacteria</taxon>
        <taxon>Pseudomonadati</taxon>
        <taxon>Pseudomonadota</taxon>
        <taxon>Alphaproteobacteria</taxon>
        <taxon>Hyphomicrobiales</taxon>
        <taxon>Rhizobiaceae</taxon>
        <taxon>Sinorhizobium/Ensifer group</taxon>
        <taxon>Sinorhizobium</taxon>
    </lineage>
</organism>
<dbReference type="AlphaFoldDB" id="A0A508X7V0"/>
<name>A0A508X7V0_9HYPH</name>
<evidence type="ECO:0000313" key="1">
    <source>
        <dbReference type="EMBL" id="VTZ64130.1"/>
    </source>
</evidence>
<protein>
    <submittedName>
        <fullName evidence="1">Uncharacterized protein</fullName>
    </submittedName>
</protein>
<dbReference type="Proteomes" id="UP000507954">
    <property type="component" value="Unassembled WGS sequence"/>
</dbReference>
<dbReference type="EMBL" id="CABFNB010000125">
    <property type="protein sequence ID" value="VTZ64130.1"/>
    <property type="molecule type" value="Genomic_DNA"/>
</dbReference>
<sequence length="60" mass="6700">MLNSFIQPFELAEETHYRRTVLSHHRTLGGVRSSFGGAIGSKVLGRGRHAAYTRRREGSS</sequence>